<dbReference type="PROSITE" id="PS51257">
    <property type="entry name" value="PROKAR_LIPOPROTEIN"/>
    <property type="match status" value="1"/>
</dbReference>
<dbReference type="RefSeq" id="WP_187744074.1">
    <property type="nucleotide sequence ID" value="NZ_CP060825.1"/>
</dbReference>
<dbReference type="KEGG" id="sgj:IAG43_31710"/>
<dbReference type="AlphaFoldDB" id="A0A7H0I2K5"/>
<evidence type="ECO:0000259" key="1">
    <source>
        <dbReference type="Pfam" id="PF14016"/>
    </source>
</evidence>
<protein>
    <submittedName>
        <fullName evidence="2">DUF4232 domain-containing protein</fullName>
    </submittedName>
</protein>
<feature type="domain" description="DUF4232" evidence="1">
    <location>
        <begin position="144"/>
        <end position="281"/>
    </location>
</feature>
<evidence type="ECO:0000313" key="3">
    <source>
        <dbReference type="Proteomes" id="UP000516230"/>
    </source>
</evidence>
<dbReference type="Pfam" id="PF14016">
    <property type="entry name" value="DUF4232"/>
    <property type="match status" value="1"/>
</dbReference>
<dbReference type="EMBL" id="CP060825">
    <property type="protein sequence ID" value="QNP67021.1"/>
    <property type="molecule type" value="Genomic_DNA"/>
</dbReference>
<accession>A0A7H0I2K5</accession>
<dbReference type="Proteomes" id="UP000516230">
    <property type="component" value="Chromosome"/>
</dbReference>
<organism evidence="2 3">
    <name type="scientific">Streptomyces genisteinicus</name>
    <dbReference type="NCBI Taxonomy" id="2768068"/>
    <lineage>
        <taxon>Bacteria</taxon>
        <taxon>Bacillati</taxon>
        <taxon>Actinomycetota</taxon>
        <taxon>Actinomycetes</taxon>
        <taxon>Kitasatosporales</taxon>
        <taxon>Streptomycetaceae</taxon>
        <taxon>Streptomyces</taxon>
    </lineage>
</organism>
<dbReference type="InterPro" id="IPR025326">
    <property type="entry name" value="DUF4232"/>
</dbReference>
<name>A0A7H0I2K5_9ACTN</name>
<sequence>MRPSPLLAPSCALALALAVTGCGREDGTAAAVPCAAPSAESRPELLHQDGVRITGDDCDAGASRSAAYTVENSGSVAMTYTITFTIRTDSGEVWSTVDQTVPSVAPGAAVRRTVTSEDPKASRIRIEKVRAVPADQARAAGGACPSTGWRIDAGEPEAAMGLRALALTLVNCSQEVRSVSGYPRLQLLDAARDPVAGVRILDGTNEISTGLRGADVRPGTLRLAPGEAAAATVAWRNTTDAGPPAVNAPYLVVRVTADSPGVVFTPELDLGTTGRVGVSPWFRKADPER</sequence>
<gene>
    <name evidence="2" type="ORF">IAG43_31710</name>
</gene>
<keyword evidence="3" id="KW-1185">Reference proteome</keyword>
<evidence type="ECO:0000313" key="2">
    <source>
        <dbReference type="EMBL" id="QNP67021.1"/>
    </source>
</evidence>
<reference evidence="2 3" key="1">
    <citation type="submission" date="2020-08" db="EMBL/GenBank/DDBJ databases">
        <title>A novel species.</title>
        <authorList>
            <person name="Gao J."/>
        </authorList>
    </citation>
    <scope>NUCLEOTIDE SEQUENCE [LARGE SCALE GENOMIC DNA]</scope>
    <source>
        <strain evidence="2 3">CRPJ-33</strain>
    </source>
</reference>
<proteinExistence type="predicted"/>